<gene>
    <name evidence="2" type="ORF">DCS_02362</name>
</gene>
<dbReference type="AlphaFoldDB" id="A0A151GVX4"/>
<sequence>MNRSLLLLLAATFWAMVTTAFGIRGSAERAVYYAIYIAEEILPEGDMKFAASCKGSRKGLGGQAGRCYLSEFLAWIDRKDVKKINYDAVMIGSSTTEIGKLKGDWGIMAGMFRDDIGAEKRVEIIVDCIEGSELREVKKVNPPSENVPRSSRQWVDWLAANPDWKEGMKTGEPYTKAVVVQDKGGVKVIPSAIKPKPFRGNLNYEHIDGIARDDSPAKYQEFVKTLSYYQRRLNTAFEASTDDTKEKFKTWFTTMTVATDRVIEMRKGDHFKNVLHGRPKDARSPSLRKIFGTDLQTDVIKGSWESWEAPKRQATTEAAVKSGRFKTLAEAEEAFDKLASSPKSIEHINVFTNWSDTRGRYQGTAAASVRRCP</sequence>
<evidence type="ECO:0000313" key="2">
    <source>
        <dbReference type="EMBL" id="KYK61221.1"/>
    </source>
</evidence>
<accession>A0A151GVX4</accession>
<reference evidence="2 3" key="1">
    <citation type="journal article" date="2016" name="Sci. Rep.">
        <title>Insights into Adaptations to a Near-Obligate Nematode Endoparasitic Lifestyle from the Finished Genome of Drechmeria coniospora.</title>
        <authorList>
            <person name="Zhang L."/>
            <person name="Zhou Z."/>
            <person name="Guo Q."/>
            <person name="Fokkens L."/>
            <person name="Miskei M."/>
            <person name="Pocsi I."/>
            <person name="Zhang W."/>
            <person name="Chen M."/>
            <person name="Wang L."/>
            <person name="Sun Y."/>
            <person name="Donzelli B.G."/>
            <person name="Gibson D.M."/>
            <person name="Nelson D.R."/>
            <person name="Luo J.G."/>
            <person name="Rep M."/>
            <person name="Liu H."/>
            <person name="Yang S."/>
            <person name="Wang J."/>
            <person name="Krasnoff S.B."/>
            <person name="Xu Y."/>
            <person name="Molnar I."/>
            <person name="Lin M."/>
        </authorList>
    </citation>
    <scope>NUCLEOTIDE SEQUENCE [LARGE SCALE GENOMIC DNA]</scope>
    <source>
        <strain evidence="2 3">ARSEF 6962</strain>
    </source>
</reference>
<keyword evidence="1" id="KW-0732">Signal</keyword>
<evidence type="ECO:0000313" key="3">
    <source>
        <dbReference type="Proteomes" id="UP000076580"/>
    </source>
</evidence>
<dbReference type="GeneID" id="63715005"/>
<feature type="chain" id="PRO_5007580970" evidence="1">
    <location>
        <begin position="21"/>
        <end position="373"/>
    </location>
</feature>
<proteinExistence type="predicted"/>
<dbReference type="STRING" id="98403.A0A151GVX4"/>
<feature type="signal peptide" evidence="1">
    <location>
        <begin position="1"/>
        <end position="20"/>
    </location>
</feature>
<protein>
    <submittedName>
        <fullName evidence="2">Uncharacterized protein</fullName>
    </submittedName>
</protein>
<dbReference type="InParanoid" id="A0A151GVX4"/>
<evidence type="ECO:0000256" key="1">
    <source>
        <dbReference type="SAM" id="SignalP"/>
    </source>
</evidence>
<dbReference type="Proteomes" id="UP000076580">
    <property type="component" value="Chromosome 01"/>
</dbReference>
<comment type="caution">
    <text evidence="2">The sequence shown here is derived from an EMBL/GenBank/DDBJ whole genome shotgun (WGS) entry which is preliminary data.</text>
</comment>
<name>A0A151GVX4_DRECN</name>
<organism evidence="2 3">
    <name type="scientific">Drechmeria coniospora</name>
    <name type="common">Nematophagous fungus</name>
    <name type="synonym">Meria coniospora</name>
    <dbReference type="NCBI Taxonomy" id="98403"/>
    <lineage>
        <taxon>Eukaryota</taxon>
        <taxon>Fungi</taxon>
        <taxon>Dikarya</taxon>
        <taxon>Ascomycota</taxon>
        <taxon>Pezizomycotina</taxon>
        <taxon>Sordariomycetes</taxon>
        <taxon>Hypocreomycetidae</taxon>
        <taxon>Hypocreales</taxon>
        <taxon>Ophiocordycipitaceae</taxon>
        <taxon>Drechmeria</taxon>
    </lineage>
</organism>
<dbReference type="RefSeq" id="XP_040660573.1">
    <property type="nucleotide sequence ID" value="XM_040799690.1"/>
</dbReference>
<keyword evidence="3" id="KW-1185">Reference proteome</keyword>
<dbReference type="EMBL" id="LAYC01000001">
    <property type="protein sequence ID" value="KYK61221.1"/>
    <property type="molecule type" value="Genomic_DNA"/>
</dbReference>